<accession>A0A8H7R5F9</accession>
<dbReference type="OrthoDB" id="10261556at2759"/>
<dbReference type="EMBL" id="JAEPRD010000051">
    <property type="protein sequence ID" value="KAG2203506.1"/>
    <property type="molecule type" value="Genomic_DNA"/>
</dbReference>
<keyword evidence="2" id="KW-1185">Reference proteome</keyword>
<protein>
    <submittedName>
        <fullName evidence="1">Uncharacterized protein</fullName>
    </submittedName>
</protein>
<evidence type="ECO:0000313" key="1">
    <source>
        <dbReference type="EMBL" id="KAG2203506.1"/>
    </source>
</evidence>
<comment type="caution">
    <text evidence="1">The sequence shown here is derived from an EMBL/GenBank/DDBJ whole genome shotgun (WGS) entry which is preliminary data.</text>
</comment>
<reference evidence="1" key="1">
    <citation type="submission" date="2020-12" db="EMBL/GenBank/DDBJ databases">
        <title>Metabolic potential, ecology and presence of endohyphal bacteria is reflected in genomic diversity of Mucoromycotina.</title>
        <authorList>
            <person name="Muszewska A."/>
            <person name="Okrasinska A."/>
            <person name="Steczkiewicz K."/>
            <person name="Drgas O."/>
            <person name="Orlowska M."/>
            <person name="Perlinska-Lenart U."/>
            <person name="Aleksandrzak-Piekarczyk T."/>
            <person name="Szatraj K."/>
            <person name="Zielenkiewicz U."/>
            <person name="Pilsyk S."/>
            <person name="Malc E."/>
            <person name="Mieczkowski P."/>
            <person name="Kruszewska J.S."/>
            <person name="Biernat P."/>
            <person name="Pawlowska J."/>
        </authorList>
    </citation>
    <scope>NUCLEOTIDE SEQUENCE</scope>
    <source>
        <strain evidence="1">WA0000017839</strain>
    </source>
</reference>
<sequence length="136" mass="15724">MSDLSIYYDAEEDWIDENDIVEFEEITPPVPIAEEPLVQPGHREEIQTLLQAVFNINHFLPNQYEAIDAAMNGNDIFLVFPKGEQRNICYQIPVLYHFPKLTNIVIVPDSLYLLQQDDHNLSVHNIPTLFCLAQEI</sequence>
<dbReference type="Gene3D" id="3.40.50.300">
    <property type="entry name" value="P-loop containing nucleotide triphosphate hydrolases"/>
    <property type="match status" value="1"/>
</dbReference>
<evidence type="ECO:0000313" key="2">
    <source>
        <dbReference type="Proteomes" id="UP000603453"/>
    </source>
</evidence>
<dbReference type="Proteomes" id="UP000603453">
    <property type="component" value="Unassembled WGS sequence"/>
</dbReference>
<dbReference type="SUPFAM" id="SSF52540">
    <property type="entry name" value="P-loop containing nucleoside triphosphate hydrolases"/>
    <property type="match status" value="1"/>
</dbReference>
<proteinExistence type="predicted"/>
<name>A0A8H7R5F9_9FUNG</name>
<gene>
    <name evidence="1" type="ORF">INT47_008233</name>
</gene>
<dbReference type="AlphaFoldDB" id="A0A8H7R5F9"/>
<dbReference type="InterPro" id="IPR027417">
    <property type="entry name" value="P-loop_NTPase"/>
</dbReference>
<organism evidence="1 2">
    <name type="scientific">Mucor saturninus</name>
    <dbReference type="NCBI Taxonomy" id="64648"/>
    <lineage>
        <taxon>Eukaryota</taxon>
        <taxon>Fungi</taxon>
        <taxon>Fungi incertae sedis</taxon>
        <taxon>Mucoromycota</taxon>
        <taxon>Mucoromycotina</taxon>
        <taxon>Mucoromycetes</taxon>
        <taxon>Mucorales</taxon>
        <taxon>Mucorineae</taxon>
        <taxon>Mucoraceae</taxon>
        <taxon>Mucor</taxon>
    </lineage>
</organism>